<sequence length="408" mass="44744">MYLVESRGGAIACMLLALFFLGTWPAILTLLERRGRLPQHTYLDYSITNLLAAVLIALTFGQIGHSKPGMPNFITQLSQDNWPCVLFAMAGGIVLSLGNLSTQYAWAFVGLSVTEVITASITVVIGTTLNYFLDNRINKAEILFPGVGCFLIAVCLGSAVHSSNAADNKAKLDFSNSYNNGKGNVEAPLVKETFPKKNETKDVEDGDYYLEKTEFGTADFLIELENKRAIKVFGKSILIGLGITLFAGVCFSLFSPAFNLATNDQWHTMKEGVPHLVVYTAFFYFSISCFIIAIILNITFLYHPVLNLPRSSLTAYLKDWNGRYWAFLAGLLCGFGNGLQFMGGQAAGYAAADAVQALPLVSTFWGILVFGEYRRSSRKTYLLLGSMLFMFIVAVAVLMASAGHRNTY</sequence>
<feature type="transmembrane region" description="Helical" evidence="9">
    <location>
        <begin position="142"/>
        <end position="161"/>
    </location>
</feature>
<keyword evidence="10" id="KW-1185">Reference proteome</keyword>
<keyword evidence="8 9" id="KW-0472">Membrane</keyword>
<keyword evidence="6" id="KW-0067">ATP-binding</keyword>
<gene>
    <name evidence="11 12 13" type="primary">LOC104599070</name>
</gene>
<dbReference type="RefSeq" id="XP_010259757.1">
    <property type="nucleotide sequence ID" value="XM_010261455.1"/>
</dbReference>
<dbReference type="OMA" id="ELFYWDY"/>
<dbReference type="RefSeq" id="XP_010259742.1">
    <property type="nucleotide sequence ID" value="XM_010261440.2"/>
</dbReference>
<feature type="transmembrane region" description="Helical" evidence="9">
    <location>
        <begin position="105"/>
        <end position="130"/>
    </location>
</feature>
<feature type="transmembrane region" description="Helical" evidence="9">
    <location>
        <begin position="80"/>
        <end position="98"/>
    </location>
</feature>
<evidence type="ECO:0000256" key="2">
    <source>
        <dbReference type="ARBA" id="ARBA00005931"/>
    </source>
</evidence>
<dbReference type="GO" id="GO:0016020">
    <property type="term" value="C:membrane"/>
    <property type="evidence" value="ECO:0007669"/>
    <property type="project" value="UniProtKB-SubCell"/>
</dbReference>
<evidence type="ECO:0000256" key="4">
    <source>
        <dbReference type="ARBA" id="ARBA00022692"/>
    </source>
</evidence>
<dbReference type="PANTHER" id="PTHR31081">
    <property type="entry name" value="UREIDE PERMEASE 1-RELATED-RELATED"/>
    <property type="match status" value="1"/>
</dbReference>
<dbReference type="OrthoDB" id="1910534at2759"/>
<evidence type="ECO:0000256" key="5">
    <source>
        <dbReference type="ARBA" id="ARBA00022741"/>
    </source>
</evidence>
<comment type="similarity">
    <text evidence="2">Belongs to the plant ureide permease (TC 2.A.7.19) family.</text>
</comment>
<dbReference type="GO" id="GO:0005524">
    <property type="term" value="F:ATP binding"/>
    <property type="evidence" value="ECO:0007669"/>
    <property type="project" value="UniProtKB-KW"/>
</dbReference>
<dbReference type="PANTHER" id="PTHR31081:SF18">
    <property type="entry name" value="UREIDE PERMEASE 2-LIKE ISOFORM X1"/>
    <property type="match status" value="1"/>
</dbReference>
<feature type="transmembrane region" description="Helical" evidence="9">
    <location>
        <begin position="324"/>
        <end position="343"/>
    </location>
</feature>
<dbReference type="GO" id="GO:0022857">
    <property type="term" value="F:transmembrane transporter activity"/>
    <property type="evidence" value="ECO:0007669"/>
    <property type="project" value="InterPro"/>
</dbReference>
<dbReference type="InterPro" id="IPR009834">
    <property type="entry name" value="Ureide_permease"/>
</dbReference>
<evidence type="ECO:0000313" key="13">
    <source>
        <dbReference type="RefSeq" id="XP_010259757.1"/>
    </source>
</evidence>
<feature type="transmembrane region" description="Helical" evidence="9">
    <location>
        <begin position="382"/>
        <end position="402"/>
    </location>
</feature>
<evidence type="ECO:0000256" key="3">
    <source>
        <dbReference type="ARBA" id="ARBA00022448"/>
    </source>
</evidence>
<evidence type="ECO:0000256" key="1">
    <source>
        <dbReference type="ARBA" id="ARBA00004141"/>
    </source>
</evidence>
<reference evidence="11 12" key="1">
    <citation type="submission" date="2025-04" db="UniProtKB">
        <authorList>
            <consortium name="RefSeq"/>
        </authorList>
    </citation>
    <scope>IDENTIFICATION</scope>
</reference>
<dbReference type="InterPro" id="IPR030189">
    <property type="entry name" value="UPS_plant"/>
</dbReference>
<dbReference type="Proteomes" id="UP000189703">
    <property type="component" value="Unplaced"/>
</dbReference>
<keyword evidence="5" id="KW-0547">Nucleotide-binding</keyword>
<evidence type="ECO:0000256" key="7">
    <source>
        <dbReference type="ARBA" id="ARBA00022989"/>
    </source>
</evidence>
<evidence type="ECO:0000313" key="12">
    <source>
        <dbReference type="RefSeq" id="XP_010259750.1"/>
    </source>
</evidence>
<dbReference type="AlphaFoldDB" id="A0A1U7ZYV6"/>
<feature type="transmembrane region" description="Helical" evidence="9">
    <location>
        <begin position="349"/>
        <end position="370"/>
    </location>
</feature>
<evidence type="ECO:0000256" key="8">
    <source>
        <dbReference type="ARBA" id="ARBA00023136"/>
    </source>
</evidence>
<evidence type="ECO:0000256" key="6">
    <source>
        <dbReference type="ARBA" id="ARBA00022840"/>
    </source>
</evidence>
<proteinExistence type="inferred from homology"/>
<organism evidence="10 11">
    <name type="scientific">Nelumbo nucifera</name>
    <name type="common">Sacred lotus</name>
    <dbReference type="NCBI Taxonomy" id="4432"/>
    <lineage>
        <taxon>Eukaryota</taxon>
        <taxon>Viridiplantae</taxon>
        <taxon>Streptophyta</taxon>
        <taxon>Embryophyta</taxon>
        <taxon>Tracheophyta</taxon>
        <taxon>Spermatophyta</taxon>
        <taxon>Magnoliopsida</taxon>
        <taxon>Proteales</taxon>
        <taxon>Nelumbonaceae</taxon>
        <taxon>Nelumbo</taxon>
    </lineage>
</organism>
<feature type="transmembrane region" description="Helical" evidence="9">
    <location>
        <begin position="6"/>
        <end position="30"/>
    </location>
</feature>
<protein>
    <submittedName>
        <fullName evidence="11 12">Ureide permease 2-like isoform X3</fullName>
    </submittedName>
</protein>
<name>A0A1U7ZYV6_NELNU</name>
<dbReference type="GeneID" id="104599070"/>
<evidence type="ECO:0000313" key="11">
    <source>
        <dbReference type="RefSeq" id="XP_010259742.1"/>
    </source>
</evidence>
<feature type="transmembrane region" description="Helical" evidence="9">
    <location>
        <begin position="42"/>
        <end position="60"/>
    </location>
</feature>
<accession>A0A1U7ZYV6</accession>
<keyword evidence="7 9" id="KW-1133">Transmembrane helix</keyword>
<feature type="transmembrane region" description="Helical" evidence="9">
    <location>
        <begin position="281"/>
        <end position="303"/>
    </location>
</feature>
<keyword evidence="3" id="KW-0813">Transport</keyword>
<comment type="subcellular location">
    <subcellularLocation>
        <location evidence="1">Membrane</location>
        <topology evidence="1">Multi-pass membrane protein</topology>
    </subcellularLocation>
</comment>
<dbReference type="Pfam" id="PF07168">
    <property type="entry name" value="Ureide_permease"/>
    <property type="match status" value="1"/>
</dbReference>
<keyword evidence="4 9" id="KW-0812">Transmembrane</keyword>
<evidence type="ECO:0000313" key="10">
    <source>
        <dbReference type="Proteomes" id="UP000189703"/>
    </source>
</evidence>
<dbReference type="RefSeq" id="XP_010259750.1">
    <property type="nucleotide sequence ID" value="XM_010261448.2"/>
</dbReference>
<feature type="transmembrane region" description="Helical" evidence="9">
    <location>
        <begin position="237"/>
        <end position="261"/>
    </location>
</feature>
<evidence type="ECO:0000256" key="9">
    <source>
        <dbReference type="SAM" id="Phobius"/>
    </source>
</evidence>